<dbReference type="AlphaFoldDB" id="A0A6M3Y128"/>
<protein>
    <submittedName>
        <fullName evidence="1">Uncharacterized protein</fullName>
    </submittedName>
</protein>
<evidence type="ECO:0000313" key="1">
    <source>
        <dbReference type="EMBL" id="QJI03773.1"/>
    </source>
</evidence>
<organism evidence="1">
    <name type="scientific">viral metagenome</name>
    <dbReference type="NCBI Taxonomy" id="1070528"/>
    <lineage>
        <taxon>unclassified sequences</taxon>
        <taxon>metagenomes</taxon>
        <taxon>organismal metagenomes</taxon>
    </lineage>
</organism>
<reference evidence="1" key="1">
    <citation type="submission" date="2020-03" db="EMBL/GenBank/DDBJ databases">
        <title>The deep terrestrial virosphere.</title>
        <authorList>
            <person name="Holmfeldt K."/>
            <person name="Nilsson E."/>
            <person name="Simone D."/>
            <person name="Lopez-Fernandez M."/>
            <person name="Wu X."/>
            <person name="de Brujin I."/>
            <person name="Lundin D."/>
            <person name="Andersson A."/>
            <person name="Bertilsson S."/>
            <person name="Dopson M."/>
        </authorList>
    </citation>
    <scope>NUCLEOTIDE SEQUENCE</scope>
    <source>
        <strain evidence="1">TM448B04981</strain>
    </source>
</reference>
<name>A0A6M3Y128_9ZZZZ</name>
<dbReference type="EMBL" id="MT145118">
    <property type="protein sequence ID" value="QJI03773.1"/>
    <property type="molecule type" value="Genomic_DNA"/>
</dbReference>
<sequence>MDIRLFADEMEKKLKANDHKLGWLGEDVEWLFIRLKEEVKELGYILKKSGAMECNYPDCKDIPDIISEAADVANFAMMIADRVTVGRKDE</sequence>
<gene>
    <name evidence="1" type="ORF">TM448B04981_0002</name>
</gene>
<proteinExistence type="predicted"/>
<accession>A0A6M3Y128</accession>
<dbReference type="SUPFAM" id="SSF101386">
    <property type="entry name" value="all-alpha NTP pyrophosphatases"/>
    <property type="match status" value="1"/>
</dbReference>